<dbReference type="PANTHER" id="PTHR36933">
    <property type="entry name" value="SLL0788 PROTEIN"/>
    <property type="match status" value="1"/>
</dbReference>
<gene>
    <name evidence="2" type="ORF">E6Q11_00325</name>
</gene>
<dbReference type="Pfam" id="PF03713">
    <property type="entry name" value="DUF305"/>
    <property type="match status" value="1"/>
</dbReference>
<evidence type="ECO:0000313" key="3">
    <source>
        <dbReference type="Proteomes" id="UP000321026"/>
    </source>
</evidence>
<feature type="domain" description="DUF305" evidence="1">
    <location>
        <begin position="53"/>
        <end position="113"/>
    </location>
</feature>
<evidence type="ECO:0000313" key="2">
    <source>
        <dbReference type="EMBL" id="TXG78792.1"/>
    </source>
</evidence>
<dbReference type="Gene3D" id="1.20.1260.10">
    <property type="match status" value="2"/>
</dbReference>
<organism evidence="2 3">
    <name type="scientific">Candidatus Dojkabacteria bacterium</name>
    <dbReference type="NCBI Taxonomy" id="2099670"/>
    <lineage>
        <taxon>Bacteria</taxon>
        <taxon>Candidatus Dojkabacteria</taxon>
    </lineage>
</organism>
<dbReference type="Proteomes" id="UP000321026">
    <property type="component" value="Unassembled WGS sequence"/>
</dbReference>
<dbReference type="InterPro" id="IPR005183">
    <property type="entry name" value="DUF305_CopM-like"/>
</dbReference>
<evidence type="ECO:0000259" key="1">
    <source>
        <dbReference type="Pfam" id="PF03713"/>
    </source>
</evidence>
<dbReference type="EMBL" id="SSDS01000006">
    <property type="protein sequence ID" value="TXG78792.1"/>
    <property type="molecule type" value="Genomic_DNA"/>
</dbReference>
<dbReference type="PANTHER" id="PTHR36933:SF1">
    <property type="entry name" value="SLL0788 PROTEIN"/>
    <property type="match status" value="1"/>
</dbReference>
<comment type="caution">
    <text evidence="2">The sequence shown here is derived from an EMBL/GenBank/DDBJ whole genome shotgun (WGS) entry which is preliminary data.</text>
</comment>
<protein>
    <submittedName>
        <fullName evidence="2">DUF305 domain-containing protein</fullName>
    </submittedName>
</protein>
<proteinExistence type="predicted"/>
<dbReference type="InterPro" id="IPR012347">
    <property type="entry name" value="Ferritin-like"/>
</dbReference>
<accession>A0A5C7JCP2</accession>
<sequence length="188" mass="21070">MNLSKKSVAAGGAIALIAGLSGLMIGQMQTPEYRLTMYEKNMTELGRADQLFDLRYLNAMITHHRGAVLLAEQAAKSQRAEIRDLAAAIQTGEPKLIAELYQWKKDWYGDTRTVRDPWVAELGEVNDTFDLRFLNALIAHHEAGVLMTQETRLKSSRAAVLDNADTVEAFLQTSGAELREWRSAWYAQ</sequence>
<dbReference type="AlphaFoldDB" id="A0A5C7JCP2"/>
<name>A0A5C7JCP2_9BACT</name>
<reference evidence="2 3" key="1">
    <citation type="submission" date="2018-09" db="EMBL/GenBank/DDBJ databases">
        <title>Metagenome Assembled Genomes from an Advanced Water Purification Facility.</title>
        <authorList>
            <person name="Stamps B.W."/>
            <person name="Spear J.R."/>
        </authorList>
    </citation>
    <scope>NUCLEOTIDE SEQUENCE [LARGE SCALE GENOMIC DNA]</scope>
    <source>
        <strain evidence="2">Bin_63_2</strain>
    </source>
</reference>